<dbReference type="PANTHER" id="PTHR43227">
    <property type="entry name" value="BLL4140 PROTEIN"/>
    <property type="match status" value="1"/>
</dbReference>
<dbReference type="GO" id="GO:0055085">
    <property type="term" value="P:transmembrane transport"/>
    <property type="evidence" value="ECO:0007669"/>
    <property type="project" value="InterPro"/>
</dbReference>
<keyword evidence="3" id="KW-1003">Cell membrane</keyword>
<evidence type="ECO:0000256" key="3">
    <source>
        <dbReference type="ARBA" id="ARBA00022475"/>
    </source>
</evidence>
<feature type="transmembrane region" description="Helical" evidence="7">
    <location>
        <begin position="126"/>
        <end position="147"/>
    </location>
</feature>
<comment type="caution">
    <text evidence="9">The sequence shown here is derived from an EMBL/GenBank/DDBJ whole genome shotgun (WGS) entry which is preliminary data.</text>
</comment>
<feature type="domain" description="ABC transmembrane type-1" evidence="8">
    <location>
        <begin position="87"/>
        <end position="300"/>
    </location>
</feature>
<dbReference type="Proteomes" id="UP000266915">
    <property type="component" value="Unassembled WGS sequence"/>
</dbReference>
<name>A0A3N2C5J5_9MICO</name>
<dbReference type="Pfam" id="PF00528">
    <property type="entry name" value="BPD_transp_1"/>
    <property type="match status" value="1"/>
</dbReference>
<feature type="transmembrane region" description="Helical" evidence="7">
    <location>
        <begin position="279"/>
        <end position="301"/>
    </location>
</feature>
<evidence type="ECO:0000256" key="7">
    <source>
        <dbReference type="RuleBase" id="RU363032"/>
    </source>
</evidence>
<keyword evidence="5 7" id="KW-1133">Transmembrane helix</keyword>
<keyword evidence="6 7" id="KW-0472">Membrane</keyword>
<sequence>MTTAPTTRVGRTRRRRTAGGALAPWAFLSPAAILFVLFLIIPIGYALYLSFTQLKVAGGAFGKKQQVFVGFDNYVASLTDPEFVASLGRLGMFAVIAVPLTLGLALVFALLLDIPRVRATRFSRTAIFLPYAVPGVIATLMWGFMYLPSTSPFTAAFTSLGLPAPDFLAAPEIFGSLANIAIWSGIGFNMVVMYTALRSIPTELYEAARIDGANEWTIAWRIKIPLLSPALILTFLFSVIATLQAYGEPQTLRSLSNSISYSFFPLMKVYRDAFALDNIPGAAATSVVLALGTLLISVFLLRGLQRRTFDS</sequence>
<proteinExistence type="inferred from homology"/>
<dbReference type="PANTHER" id="PTHR43227:SF8">
    <property type="entry name" value="DIACETYLCHITOBIOSE UPTAKE SYSTEM PERMEASE PROTEIN DASB"/>
    <property type="match status" value="1"/>
</dbReference>
<evidence type="ECO:0000256" key="4">
    <source>
        <dbReference type="ARBA" id="ARBA00022692"/>
    </source>
</evidence>
<gene>
    <name evidence="9" type="ORF">EDD42_2875</name>
</gene>
<evidence type="ECO:0000256" key="5">
    <source>
        <dbReference type="ARBA" id="ARBA00022989"/>
    </source>
</evidence>
<comment type="similarity">
    <text evidence="7">Belongs to the binding-protein-dependent transport system permease family.</text>
</comment>
<dbReference type="EMBL" id="RKHL01000001">
    <property type="protein sequence ID" value="ROR82779.1"/>
    <property type="molecule type" value="Genomic_DNA"/>
</dbReference>
<evidence type="ECO:0000259" key="8">
    <source>
        <dbReference type="PROSITE" id="PS50928"/>
    </source>
</evidence>
<organism evidence="9 10">
    <name type="scientific">Plantibacter flavus</name>
    <dbReference type="NCBI Taxonomy" id="150123"/>
    <lineage>
        <taxon>Bacteria</taxon>
        <taxon>Bacillati</taxon>
        <taxon>Actinomycetota</taxon>
        <taxon>Actinomycetes</taxon>
        <taxon>Micrococcales</taxon>
        <taxon>Microbacteriaceae</taxon>
        <taxon>Plantibacter</taxon>
    </lineage>
</organism>
<dbReference type="InterPro" id="IPR035906">
    <property type="entry name" value="MetI-like_sf"/>
</dbReference>
<dbReference type="GO" id="GO:0005886">
    <property type="term" value="C:plasma membrane"/>
    <property type="evidence" value="ECO:0007669"/>
    <property type="project" value="UniProtKB-SubCell"/>
</dbReference>
<keyword evidence="2 7" id="KW-0813">Transport</keyword>
<feature type="transmembrane region" description="Helical" evidence="7">
    <location>
        <begin position="226"/>
        <end position="246"/>
    </location>
</feature>
<dbReference type="RefSeq" id="WP_085512655.1">
    <property type="nucleotide sequence ID" value="NZ_FXAP01000004.1"/>
</dbReference>
<keyword evidence="4 7" id="KW-0812">Transmembrane</keyword>
<feature type="transmembrane region" description="Helical" evidence="7">
    <location>
        <begin position="21"/>
        <end position="48"/>
    </location>
</feature>
<accession>A0A3N2C5J5</accession>
<dbReference type="AlphaFoldDB" id="A0A3N2C5J5"/>
<dbReference type="CDD" id="cd06261">
    <property type="entry name" value="TM_PBP2"/>
    <property type="match status" value="1"/>
</dbReference>
<evidence type="ECO:0000256" key="2">
    <source>
        <dbReference type="ARBA" id="ARBA00022448"/>
    </source>
</evidence>
<comment type="subcellular location">
    <subcellularLocation>
        <location evidence="1 7">Cell membrane</location>
        <topology evidence="1 7">Multi-pass membrane protein</topology>
    </subcellularLocation>
</comment>
<evidence type="ECO:0000313" key="9">
    <source>
        <dbReference type="EMBL" id="ROR82779.1"/>
    </source>
</evidence>
<keyword evidence="9" id="KW-0762">Sugar transport</keyword>
<dbReference type="PROSITE" id="PS50928">
    <property type="entry name" value="ABC_TM1"/>
    <property type="match status" value="1"/>
</dbReference>
<protein>
    <submittedName>
        <fullName evidence="9">Multiple sugar transport system permease protein</fullName>
    </submittedName>
</protein>
<feature type="transmembrane region" description="Helical" evidence="7">
    <location>
        <begin position="167"/>
        <end position="192"/>
    </location>
</feature>
<dbReference type="SUPFAM" id="SSF161098">
    <property type="entry name" value="MetI-like"/>
    <property type="match status" value="1"/>
</dbReference>
<keyword evidence="10" id="KW-1185">Reference proteome</keyword>
<dbReference type="InterPro" id="IPR000515">
    <property type="entry name" value="MetI-like"/>
</dbReference>
<dbReference type="Gene3D" id="1.10.3720.10">
    <property type="entry name" value="MetI-like"/>
    <property type="match status" value="1"/>
</dbReference>
<feature type="transmembrane region" description="Helical" evidence="7">
    <location>
        <begin position="90"/>
        <end position="114"/>
    </location>
</feature>
<reference evidence="9 10" key="1">
    <citation type="submission" date="2018-11" db="EMBL/GenBank/DDBJ databases">
        <title>Sequencing the genomes of 1000 actinobacteria strains.</title>
        <authorList>
            <person name="Klenk H.-P."/>
        </authorList>
    </citation>
    <scope>NUCLEOTIDE SEQUENCE [LARGE SCALE GENOMIC DNA]</scope>
    <source>
        <strain evidence="9 10">DSM 14012</strain>
    </source>
</reference>
<evidence type="ECO:0000256" key="6">
    <source>
        <dbReference type="ARBA" id="ARBA00023136"/>
    </source>
</evidence>
<evidence type="ECO:0000256" key="1">
    <source>
        <dbReference type="ARBA" id="ARBA00004651"/>
    </source>
</evidence>
<dbReference type="InterPro" id="IPR050809">
    <property type="entry name" value="UgpAE/MalFG_permease"/>
</dbReference>
<evidence type="ECO:0000313" key="10">
    <source>
        <dbReference type="Proteomes" id="UP000266915"/>
    </source>
</evidence>